<dbReference type="InterPro" id="IPR052951">
    <property type="entry name" value="Tellurite_res_ion_channel"/>
</dbReference>
<keyword evidence="3 5" id="KW-1133">Transmembrane helix</keyword>
<evidence type="ECO:0000256" key="3">
    <source>
        <dbReference type="ARBA" id="ARBA00022989"/>
    </source>
</evidence>
<keyword evidence="2 5" id="KW-0812">Transmembrane</keyword>
<dbReference type="GO" id="GO:0046583">
    <property type="term" value="F:monoatomic cation efflux transmembrane transporter activity"/>
    <property type="evidence" value="ECO:0007669"/>
    <property type="project" value="TreeGrafter"/>
</dbReference>
<dbReference type="CDD" id="cd09322">
    <property type="entry name" value="TDT_TehA_like"/>
    <property type="match status" value="1"/>
</dbReference>
<dbReference type="OrthoDB" id="5017340at2"/>
<accession>A0A369UWK2</accession>
<dbReference type="GO" id="GO:0005886">
    <property type="term" value="C:plasma membrane"/>
    <property type="evidence" value="ECO:0007669"/>
    <property type="project" value="TreeGrafter"/>
</dbReference>
<protein>
    <recommendedName>
        <fullName evidence="8">C4-dicarboxylate ABC transporter</fullName>
    </recommendedName>
</protein>
<feature type="transmembrane region" description="Helical" evidence="5">
    <location>
        <begin position="103"/>
        <end position="123"/>
    </location>
</feature>
<dbReference type="Gene3D" id="1.50.10.150">
    <property type="entry name" value="Voltage-dependent anion channel"/>
    <property type="match status" value="1"/>
</dbReference>
<feature type="transmembrane region" description="Helical" evidence="5">
    <location>
        <begin position="247"/>
        <end position="267"/>
    </location>
</feature>
<feature type="transmembrane region" description="Helical" evidence="5">
    <location>
        <begin position="65"/>
        <end position="82"/>
    </location>
</feature>
<dbReference type="Pfam" id="PF03595">
    <property type="entry name" value="SLAC1"/>
    <property type="match status" value="1"/>
</dbReference>
<evidence type="ECO:0000256" key="1">
    <source>
        <dbReference type="ARBA" id="ARBA00004141"/>
    </source>
</evidence>
<comment type="subcellular location">
    <subcellularLocation>
        <location evidence="1">Membrane</location>
        <topology evidence="1">Multi-pass membrane protein</topology>
    </subcellularLocation>
</comment>
<keyword evidence="4 5" id="KW-0472">Membrane</keyword>
<dbReference type="PANTHER" id="PTHR37955">
    <property type="entry name" value="TELLURITE RESISTANCE PROTEIN TEHA"/>
    <property type="match status" value="1"/>
</dbReference>
<reference evidence="6 7" key="1">
    <citation type="submission" date="2018-07" db="EMBL/GenBank/DDBJ databases">
        <title>Genome guided investigation of antibiotics producing actinomycetales strain isolated from a Macau mangrove ecosystem.</title>
        <authorList>
            <person name="Hu D."/>
        </authorList>
    </citation>
    <scope>NUCLEOTIDE SEQUENCE [LARGE SCALE GENOMIC DNA]</scope>
    <source>
        <strain evidence="6 7">2297</strain>
    </source>
</reference>
<dbReference type="Proteomes" id="UP000253742">
    <property type="component" value="Unassembled WGS sequence"/>
</dbReference>
<organism evidence="6 7">
    <name type="scientific">Streptomyces parvulus</name>
    <dbReference type="NCBI Taxonomy" id="146923"/>
    <lineage>
        <taxon>Bacteria</taxon>
        <taxon>Bacillati</taxon>
        <taxon>Actinomycetota</taxon>
        <taxon>Actinomycetes</taxon>
        <taxon>Kitasatosporales</taxon>
        <taxon>Streptomycetaceae</taxon>
        <taxon>Streptomyces</taxon>
    </lineage>
</organism>
<gene>
    <name evidence="6" type="ORF">DVZ84_31920</name>
</gene>
<feature type="transmembrane region" description="Helical" evidence="5">
    <location>
        <begin position="129"/>
        <end position="151"/>
    </location>
</feature>
<evidence type="ECO:0008006" key="8">
    <source>
        <dbReference type="Google" id="ProtNLM"/>
    </source>
</evidence>
<evidence type="ECO:0000256" key="5">
    <source>
        <dbReference type="SAM" id="Phobius"/>
    </source>
</evidence>
<name>A0A369UWK2_9ACTN</name>
<evidence type="ECO:0000313" key="6">
    <source>
        <dbReference type="EMBL" id="RDD85126.1"/>
    </source>
</evidence>
<feature type="transmembrane region" description="Helical" evidence="5">
    <location>
        <begin position="279"/>
        <end position="298"/>
    </location>
</feature>
<evidence type="ECO:0000256" key="4">
    <source>
        <dbReference type="ARBA" id="ARBA00023136"/>
    </source>
</evidence>
<feature type="transmembrane region" description="Helical" evidence="5">
    <location>
        <begin position="304"/>
        <end position="329"/>
    </location>
</feature>
<evidence type="ECO:0000256" key="2">
    <source>
        <dbReference type="ARBA" id="ARBA00022692"/>
    </source>
</evidence>
<dbReference type="AlphaFoldDB" id="A0A369UWK2"/>
<dbReference type="PANTHER" id="PTHR37955:SF1">
    <property type="entry name" value="DEP DOMAIN-CONTAINING PROTEIN"/>
    <property type="match status" value="1"/>
</dbReference>
<sequence>MTDLVKNPASHAPPAMLGNRDTAGTYELRASRIDLLSISLATAGLGGAWRAAAGSYPGALPVSDGLYALSGLIWLLLVWQYLRHGGAGWTNLRHDIRQPDQGFTLSYVPVIGMLITGHFSRFGMEPARWLYALFAILAVLIAARVLAHWVTDGLDSTALHPGYLLPLSSAPLIASVTASVLELPAIADAAFAIGMLYSLIIGTIVLGRLVTQGRLPERARPTLTILTIPPAVGGIAWLVSHQGVVDAVAYGFTGVLFFTVVVIAFLLPELRQTRFHLGMWIFIFPVAATTNFTIRLVAGLDTWIAPALTWGLLTVATAAFVWLAGATLVHTRRTEKLKSAEGL</sequence>
<dbReference type="EMBL" id="QQBH01000030">
    <property type="protein sequence ID" value="RDD85126.1"/>
    <property type="molecule type" value="Genomic_DNA"/>
</dbReference>
<feature type="transmembrane region" description="Helical" evidence="5">
    <location>
        <begin position="189"/>
        <end position="210"/>
    </location>
</feature>
<dbReference type="InterPro" id="IPR004695">
    <property type="entry name" value="SLAC1/Mae1/Ssu1/TehA"/>
</dbReference>
<feature type="transmembrane region" description="Helical" evidence="5">
    <location>
        <begin position="222"/>
        <end position="241"/>
    </location>
</feature>
<dbReference type="InterPro" id="IPR038665">
    <property type="entry name" value="Voltage-dep_anion_channel_sf"/>
</dbReference>
<evidence type="ECO:0000313" key="7">
    <source>
        <dbReference type="Proteomes" id="UP000253742"/>
    </source>
</evidence>
<comment type="caution">
    <text evidence="6">The sequence shown here is derived from an EMBL/GenBank/DDBJ whole genome shotgun (WGS) entry which is preliminary data.</text>
</comment>
<proteinExistence type="predicted"/>